<dbReference type="Proteomes" id="UP000502665">
    <property type="component" value="Chromosome"/>
</dbReference>
<evidence type="ECO:0000256" key="3">
    <source>
        <dbReference type="ARBA" id="ARBA00022448"/>
    </source>
</evidence>
<dbReference type="AlphaFoldDB" id="A0A6M4X3D0"/>
<sequence length="246" mass="25983">MHIPSPAVSVDSPEHAPASKSSSEAPAALKDSGAVGLGMFPLGVAFGVLVVHSGLSWWWAPVISGLVYAGSLEFLLVGMIVALAPLAQIALSAFLINFRHVFYALSFPLHRVKSPAGKTYAVFGMTDEAYALTSGVAARSWSGRRILWLQAFLQTYWVSGATAGALLGAVIPPQVVGLDFALTALFAVLTADAVRARRELPTPVLALICALVARFAFPSQMLLVAFALFTTALLARYALTERAARA</sequence>
<dbReference type="InterPro" id="IPR011606">
    <property type="entry name" value="Brnchd-chn_aa_trnsp_permease"/>
</dbReference>
<proteinExistence type="inferred from homology"/>
<evidence type="ECO:0000313" key="10">
    <source>
        <dbReference type="EMBL" id="QJT06341.1"/>
    </source>
</evidence>
<gene>
    <name evidence="10" type="ORF">G9272_43560</name>
</gene>
<comment type="subcellular location">
    <subcellularLocation>
        <location evidence="1">Cell membrane</location>
        <topology evidence="1">Multi-pass membrane protein</topology>
    </subcellularLocation>
</comment>
<evidence type="ECO:0000256" key="9">
    <source>
        <dbReference type="SAM" id="Phobius"/>
    </source>
</evidence>
<dbReference type="GO" id="GO:1903785">
    <property type="term" value="P:L-valine transmembrane transport"/>
    <property type="evidence" value="ECO:0007669"/>
    <property type="project" value="TreeGrafter"/>
</dbReference>
<keyword evidence="3" id="KW-0813">Transport</keyword>
<comment type="similarity">
    <text evidence="2">Belongs to the AzlC family.</text>
</comment>
<dbReference type="EMBL" id="CP049838">
    <property type="protein sequence ID" value="QJT06341.1"/>
    <property type="molecule type" value="Genomic_DNA"/>
</dbReference>
<dbReference type="PANTHER" id="PTHR34979:SF1">
    <property type="entry name" value="INNER MEMBRANE PROTEIN YGAZ"/>
    <property type="match status" value="1"/>
</dbReference>
<keyword evidence="4" id="KW-1003">Cell membrane</keyword>
<keyword evidence="6 9" id="KW-1133">Transmembrane helix</keyword>
<evidence type="ECO:0000256" key="6">
    <source>
        <dbReference type="ARBA" id="ARBA00022989"/>
    </source>
</evidence>
<keyword evidence="7 9" id="KW-0472">Membrane</keyword>
<evidence type="ECO:0000256" key="7">
    <source>
        <dbReference type="ARBA" id="ARBA00023136"/>
    </source>
</evidence>
<dbReference type="GO" id="GO:0005886">
    <property type="term" value="C:plasma membrane"/>
    <property type="evidence" value="ECO:0007669"/>
    <property type="project" value="UniProtKB-SubCell"/>
</dbReference>
<feature type="transmembrane region" description="Helical" evidence="9">
    <location>
        <begin position="223"/>
        <end position="239"/>
    </location>
</feature>
<evidence type="ECO:0000313" key="11">
    <source>
        <dbReference type="Proteomes" id="UP000502665"/>
    </source>
</evidence>
<dbReference type="RefSeq" id="WP_171401653.1">
    <property type="nucleotide sequence ID" value="NZ_CP049838.1"/>
</dbReference>
<organism evidence="10 11">
    <name type="scientific">Streptomyces asoensis</name>
    <dbReference type="NCBI Taxonomy" id="249586"/>
    <lineage>
        <taxon>Bacteria</taxon>
        <taxon>Bacillati</taxon>
        <taxon>Actinomycetota</taxon>
        <taxon>Actinomycetes</taxon>
        <taxon>Kitasatosporales</taxon>
        <taxon>Streptomycetaceae</taxon>
        <taxon>Streptomyces</taxon>
    </lineage>
</organism>
<name>A0A6M4X3D0_9ACTN</name>
<feature type="region of interest" description="Disordered" evidence="8">
    <location>
        <begin position="1"/>
        <end position="25"/>
    </location>
</feature>
<keyword evidence="5 9" id="KW-0812">Transmembrane</keyword>
<accession>A0A6M4X3D0</accession>
<feature type="transmembrane region" description="Helical" evidence="9">
    <location>
        <begin position="39"/>
        <end position="60"/>
    </location>
</feature>
<feature type="transmembrane region" description="Helical" evidence="9">
    <location>
        <begin position="72"/>
        <end position="96"/>
    </location>
</feature>
<evidence type="ECO:0000256" key="5">
    <source>
        <dbReference type="ARBA" id="ARBA00022692"/>
    </source>
</evidence>
<evidence type="ECO:0000256" key="1">
    <source>
        <dbReference type="ARBA" id="ARBA00004651"/>
    </source>
</evidence>
<feature type="transmembrane region" description="Helical" evidence="9">
    <location>
        <begin position="146"/>
        <end position="169"/>
    </location>
</feature>
<evidence type="ECO:0000256" key="8">
    <source>
        <dbReference type="SAM" id="MobiDB-lite"/>
    </source>
</evidence>
<dbReference type="Pfam" id="PF03591">
    <property type="entry name" value="AzlC"/>
    <property type="match status" value="1"/>
</dbReference>
<protein>
    <submittedName>
        <fullName evidence="10">AzlC family ABC transporter permease</fullName>
    </submittedName>
</protein>
<evidence type="ECO:0000256" key="4">
    <source>
        <dbReference type="ARBA" id="ARBA00022475"/>
    </source>
</evidence>
<dbReference type="PANTHER" id="PTHR34979">
    <property type="entry name" value="INNER MEMBRANE PROTEIN YGAZ"/>
    <property type="match status" value="1"/>
</dbReference>
<feature type="compositionally biased region" description="Low complexity" evidence="8">
    <location>
        <begin position="15"/>
        <end position="25"/>
    </location>
</feature>
<keyword evidence="11" id="KW-1185">Reference proteome</keyword>
<reference evidence="10" key="1">
    <citation type="submission" date="2020-03" db="EMBL/GenBank/DDBJ databases">
        <title>Molecular networking-based the target discovery of potent antiproliferative macrolactams: 5/6/7/16 polycyclic ansamycins and glycosylated trienomycin from Streptomyces cacaoi subsp. asoensis.</title>
        <authorList>
            <person name="Liu L.-L."/>
        </authorList>
    </citation>
    <scope>NUCLEOTIDE SEQUENCE [LARGE SCALE GENOMIC DNA]</scope>
    <source>
        <strain evidence="10">H2S5</strain>
    </source>
</reference>
<evidence type="ECO:0000256" key="2">
    <source>
        <dbReference type="ARBA" id="ARBA00010735"/>
    </source>
</evidence>